<feature type="transmembrane region" description="Helical" evidence="6">
    <location>
        <begin position="315"/>
        <end position="337"/>
    </location>
</feature>
<name>A0A3N6WNT1_9ACTN</name>
<dbReference type="GO" id="GO:0005886">
    <property type="term" value="C:plasma membrane"/>
    <property type="evidence" value="ECO:0007669"/>
    <property type="project" value="UniProtKB-SubCell"/>
</dbReference>
<feature type="transmembrane region" description="Helical" evidence="6">
    <location>
        <begin position="248"/>
        <end position="268"/>
    </location>
</feature>
<dbReference type="InterPro" id="IPR050833">
    <property type="entry name" value="Poly_Biosynth_Transport"/>
</dbReference>
<evidence type="ECO:0000256" key="3">
    <source>
        <dbReference type="ARBA" id="ARBA00022692"/>
    </source>
</evidence>
<sequence>MRRSITTRLAGFTGGPVLAAFAPMLILPVITRAAPEGWASFAAGQSIGLIGMIVMMFGWSIAGPVRIARAADQGERAHILAESLYTRAVAAAVVLPVAALIAAAVADPAYRFDAVAIAIASAVGGFSPSWFCIGAGQPAKLTVYDVSPKLAAAALAVVLVLLTGQITWYAVLLAVFCAAAYLAHARREMRGHHSGRLTVREIRSALRAQLPTAAIDTVSNSYGATPVPIASAGLPVVDANPFASADRVYRLGLLAVVAFGNAFQGWVLEKDATDRTARHRLAIVCHVALGAVGGLGIAILGPWATGIAFGQDVKATPLACVLFGLAFVCISSTTPFIRNVLVPHGRFRLVLAVTCVSAIAGLTVMISGAATGSATTIAVGVLTSEVITMTALVIPAARLLKREAAAASARP</sequence>
<organism evidence="7 8">
    <name type="scientific">Aeromicrobium camelliae</name>
    <dbReference type="NCBI Taxonomy" id="1538144"/>
    <lineage>
        <taxon>Bacteria</taxon>
        <taxon>Bacillati</taxon>
        <taxon>Actinomycetota</taxon>
        <taxon>Actinomycetes</taxon>
        <taxon>Propionibacteriales</taxon>
        <taxon>Nocardioidaceae</taxon>
        <taxon>Aeromicrobium</taxon>
    </lineage>
</organism>
<dbReference type="OrthoDB" id="4826415at2"/>
<evidence type="ECO:0000313" key="7">
    <source>
        <dbReference type="EMBL" id="RQN08950.1"/>
    </source>
</evidence>
<feature type="transmembrane region" description="Helical" evidence="6">
    <location>
        <begin position="112"/>
        <end position="133"/>
    </location>
</feature>
<feature type="transmembrane region" description="Helical" evidence="6">
    <location>
        <begin position="377"/>
        <end position="400"/>
    </location>
</feature>
<reference evidence="7 8" key="1">
    <citation type="submission" date="2018-11" db="EMBL/GenBank/DDBJ databases">
        <authorList>
            <person name="Li F."/>
        </authorList>
    </citation>
    <scope>NUCLEOTIDE SEQUENCE [LARGE SCALE GENOMIC DNA]</scope>
    <source>
        <strain evidence="7 8">YS17T</strain>
    </source>
</reference>
<evidence type="ECO:0000256" key="6">
    <source>
        <dbReference type="SAM" id="Phobius"/>
    </source>
</evidence>
<comment type="caution">
    <text evidence="7">The sequence shown here is derived from an EMBL/GenBank/DDBJ whole genome shotgun (WGS) entry which is preliminary data.</text>
</comment>
<comment type="subcellular location">
    <subcellularLocation>
        <location evidence="1">Cell membrane</location>
        <topology evidence="1">Multi-pass membrane protein</topology>
    </subcellularLocation>
</comment>
<dbReference type="Proteomes" id="UP000275225">
    <property type="component" value="Unassembled WGS sequence"/>
</dbReference>
<dbReference type="PANTHER" id="PTHR30250">
    <property type="entry name" value="PST FAMILY PREDICTED COLANIC ACID TRANSPORTER"/>
    <property type="match status" value="1"/>
</dbReference>
<feature type="transmembrane region" description="Helical" evidence="6">
    <location>
        <begin position="154"/>
        <end position="183"/>
    </location>
</feature>
<protein>
    <submittedName>
        <fullName evidence="7">Polysaccharide biosynthesis protein</fullName>
    </submittedName>
</protein>
<dbReference type="RefSeq" id="WP_124235958.1">
    <property type="nucleotide sequence ID" value="NZ_JBHUFI010000001.1"/>
</dbReference>
<feature type="transmembrane region" description="Helical" evidence="6">
    <location>
        <begin position="43"/>
        <end position="63"/>
    </location>
</feature>
<keyword evidence="3 6" id="KW-0812">Transmembrane</keyword>
<evidence type="ECO:0000256" key="4">
    <source>
        <dbReference type="ARBA" id="ARBA00022989"/>
    </source>
</evidence>
<dbReference type="AlphaFoldDB" id="A0A3N6WNT1"/>
<dbReference type="EMBL" id="RQJX01000004">
    <property type="protein sequence ID" value="RQN08950.1"/>
    <property type="molecule type" value="Genomic_DNA"/>
</dbReference>
<keyword evidence="5 6" id="KW-0472">Membrane</keyword>
<dbReference type="PANTHER" id="PTHR30250:SF11">
    <property type="entry name" value="O-ANTIGEN TRANSPORTER-RELATED"/>
    <property type="match status" value="1"/>
</dbReference>
<feature type="transmembrane region" description="Helical" evidence="6">
    <location>
        <begin position="280"/>
        <end position="303"/>
    </location>
</feature>
<evidence type="ECO:0000256" key="1">
    <source>
        <dbReference type="ARBA" id="ARBA00004651"/>
    </source>
</evidence>
<gene>
    <name evidence="7" type="ORF">EHW97_04415</name>
</gene>
<evidence type="ECO:0000256" key="2">
    <source>
        <dbReference type="ARBA" id="ARBA00022475"/>
    </source>
</evidence>
<keyword evidence="8" id="KW-1185">Reference proteome</keyword>
<keyword evidence="4 6" id="KW-1133">Transmembrane helix</keyword>
<evidence type="ECO:0000256" key="5">
    <source>
        <dbReference type="ARBA" id="ARBA00023136"/>
    </source>
</evidence>
<accession>A0A3N6WNT1</accession>
<feature type="transmembrane region" description="Helical" evidence="6">
    <location>
        <begin position="84"/>
        <end position="106"/>
    </location>
</feature>
<keyword evidence="2" id="KW-1003">Cell membrane</keyword>
<evidence type="ECO:0000313" key="8">
    <source>
        <dbReference type="Proteomes" id="UP000275225"/>
    </source>
</evidence>
<proteinExistence type="predicted"/>
<feature type="transmembrane region" description="Helical" evidence="6">
    <location>
        <begin position="349"/>
        <end position="371"/>
    </location>
</feature>